<name>A0AAW0CJ14_9AGAR</name>
<dbReference type="AlphaFoldDB" id="A0AAW0CJ14"/>
<keyword evidence="3" id="KW-1185">Reference proteome</keyword>
<reference evidence="2 3" key="1">
    <citation type="submission" date="2024-01" db="EMBL/GenBank/DDBJ databases">
        <title>A draft genome for a cacao thread blight-causing isolate of Paramarasmius palmivorus.</title>
        <authorList>
            <person name="Baruah I.K."/>
            <person name="Bukari Y."/>
            <person name="Amoako-Attah I."/>
            <person name="Meinhardt L.W."/>
            <person name="Bailey B.A."/>
            <person name="Cohen S.P."/>
        </authorList>
    </citation>
    <scope>NUCLEOTIDE SEQUENCE [LARGE SCALE GENOMIC DNA]</scope>
    <source>
        <strain evidence="2 3">GH-12</strain>
    </source>
</reference>
<keyword evidence="1" id="KW-1133">Transmembrane helix</keyword>
<dbReference type="EMBL" id="JAYKXP010000043">
    <property type="protein sequence ID" value="KAK7038694.1"/>
    <property type="molecule type" value="Genomic_DNA"/>
</dbReference>
<evidence type="ECO:0000313" key="2">
    <source>
        <dbReference type="EMBL" id="KAK7038694.1"/>
    </source>
</evidence>
<evidence type="ECO:0000256" key="1">
    <source>
        <dbReference type="SAM" id="Phobius"/>
    </source>
</evidence>
<feature type="transmembrane region" description="Helical" evidence="1">
    <location>
        <begin position="6"/>
        <end position="24"/>
    </location>
</feature>
<gene>
    <name evidence="2" type="ORF">VNI00_010578</name>
</gene>
<comment type="caution">
    <text evidence="2">The sequence shown here is derived from an EMBL/GenBank/DDBJ whole genome shotgun (WGS) entry which is preliminary data.</text>
</comment>
<organism evidence="2 3">
    <name type="scientific">Paramarasmius palmivorus</name>
    <dbReference type="NCBI Taxonomy" id="297713"/>
    <lineage>
        <taxon>Eukaryota</taxon>
        <taxon>Fungi</taxon>
        <taxon>Dikarya</taxon>
        <taxon>Basidiomycota</taxon>
        <taxon>Agaricomycotina</taxon>
        <taxon>Agaricomycetes</taxon>
        <taxon>Agaricomycetidae</taxon>
        <taxon>Agaricales</taxon>
        <taxon>Marasmiineae</taxon>
        <taxon>Marasmiaceae</taxon>
        <taxon>Paramarasmius</taxon>
    </lineage>
</organism>
<keyword evidence="1" id="KW-0812">Transmembrane</keyword>
<protein>
    <submittedName>
        <fullName evidence="2">Uncharacterized protein</fullName>
    </submittedName>
</protein>
<accession>A0AAW0CJ14</accession>
<proteinExistence type="predicted"/>
<dbReference type="Proteomes" id="UP001383192">
    <property type="component" value="Unassembled WGS sequence"/>
</dbReference>
<keyword evidence="1" id="KW-0472">Membrane</keyword>
<sequence>MSTFTGIANAVLIVVLSYGVWKILKRKAALSTINKIPGPKAQSWFKGNFSDVFGLESWSFHDMMRETCLFIYRREAAKNVNAAL</sequence>
<evidence type="ECO:0000313" key="3">
    <source>
        <dbReference type="Proteomes" id="UP001383192"/>
    </source>
</evidence>